<organism evidence="2 3">
    <name type="scientific">Microbacterium panaciterrae</name>
    <dbReference type="NCBI Taxonomy" id="985759"/>
    <lineage>
        <taxon>Bacteria</taxon>
        <taxon>Bacillati</taxon>
        <taxon>Actinomycetota</taxon>
        <taxon>Actinomycetes</taxon>
        <taxon>Micrococcales</taxon>
        <taxon>Microbacteriaceae</taxon>
        <taxon>Microbacterium</taxon>
    </lineage>
</organism>
<name>A0ABP8PAU6_9MICO</name>
<proteinExistence type="predicted"/>
<reference evidence="3" key="1">
    <citation type="journal article" date="2019" name="Int. J. Syst. Evol. Microbiol.">
        <title>The Global Catalogue of Microorganisms (GCM) 10K type strain sequencing project: providing services to taxonomists for standard genome sequencing and annotation.</title>
        <authorList>
            <consortium name="The Broad Institute Genomics Platform"/>
            <consortium name="The Broad Institute Genome Sequencing Center for Infectious Disease"/>
            <person name="Wu L."/>
            <person name="Ma J."/>
        </authorList>
    </citation>
    <scope>NUCLEOTIDE SEQUENCE [LARGE SCALE GENOMIC DNA]</scope>
    <source>
        <strain evidence="3">JCM 17839</strain>
    </source>
</reference>
<dbReference type="RefSeq" id="WP_345185707.1">
    <property type="nucleotide sequence ID" value="NZ_BAABGP010000008.1"/>
</dbReference>
<dbReference type="InterPro" id="IPR053137">
    <property type="entry name" value="NLR-like"/>
</dbReference>
<evidence type="ECO:0000256" key="1">
    <source>
        <dbReference type="SAM" id="Phobius"/>
    </source>
</evidence>
<keyword evidence="3" id="KW-1185">Reference proteome</keyword>
<dbReference type="EMBL" id="BAABGP010000008">
    <property type="protein sequence ID" value="GAA4483418.1"/>
    <property type="molecule type" value="Genomic_DNA"/>
</dbReference>
<protein>
    <recommendedName>
        <fullName evidence="4">Tetratricopeptide repeat protein</fullName>
    </recommendedName>
</protein>
<dbReference type="Pfam" id="PF13424">
    <property type="entry name" value="TPR_12"/>
    <property type="match status" value="1"/>
</dbReference>
<dbReference type="SUPFAM" id="SSF48452">
    <property type="entry name" value="TPR-like"/>
    <property type="match status" value="2"/>
</dbReference>
<sequence length="839" mass="90695">MTDDALASAWADVGSEDRERIGRALDAFRALIPRAVMTEGEGGPTHRSALRGLAYGLDELERTAEAREMYRTLAEVCETALADRAHLDASREQLIDDRLYARAAERIVGQDPDTVPPAVIADLDALIAEGEQQLGVAHGRVLWLLERRALWLTRRDTDEGLRAYDLLIARAAADQEGGGNHLMALAAKARELSRLDEDDVSALLWGHVLDGRRVLLGLDHPATLDAWWWRARTRFWSSDAIGAEADLALLVPALGRVRGEDDPLTLETMRFRVSVLRLLARSGAPAEDPLPLLRRITVLETARFGPTSRQVLNTRMVAVEVQLDGSDRAGRRGLVDEARAIVDDAAEHGPLDRVALRSRNLEARVLLDASAADRSAALADLARARAAERCAAIDDACAQRASARADDGHGGEGARASDDELFGELRRAWADRASGFDPLSADALDLLRAGADRLRSYGGDARRHEIGVRDELGARLRDAGRGEEALADYQRSLELEHALADESETPDERRGAATRIAQSRQAIGVTLRGLGRTAEGEETLSRAIADAERDGATRSAIDGLRNSRALALQELGRTDEACAEMRALYDASGDVHRAIDLAAVYLNSDRPAEAEALLRPVLEALEAEGAGESVPALRVLGNLALAACQLDRDAEAAASYDRLYEVQVRVLGPEHRDTLITLHNRALEERHLGRPAESARRFEHALEHRTAALGARDPHTLSTLAALAGAVQDGGDLPRARLLAEQAVTLSTEVLGPTHPLTLHRIRDLDGILAALGREEGERETLASATRADFAAEAPSGAEGETAGRQNSLRARASKTRSALIGGVVVALIIGYLIWSRMS</sequence>
<dbReference type="PANTHER" id="PTHR46082:SF6">
    <property type="entry name" value="AAA+ ATPASE DOMAIN-CONTAINING PROTEIN-RELATED"/>
    <property type="match status" value="1"/>
</dbReference>
<keyword evidence="1" id="KW-1133">Transmembrane helix</keyword>
<dbReference type="Gene3D" id="1.25.40.10">
    <property type="entry name" value="Tetratricopeptide repeat domain"/>
    <property type="match status" value="3"/>
</dbReference>
<gene>
    <name evidence="2" type="ORF">GCM10023171_14900</name>
</gene>
<evidence type="ECO:0000313" key="2">
    <source>
        <dbReference type="EMBL" id="GAA4483418.1"/>
    </source>
</evidence>
<keyword evidence="1" id="KW-0812">Transmembrane</keyword>
<dbReference type="InterPro" id="IPR011990">
    <property type="entry name" value="TPR-like_helical_dom_sf"/>
</dbReference>
<keyword evidence="1" id="KW-0472">Membrane</keyword>
<dbReference type="Proteomes" id="UP001500731">
    <property type="component" value="Unassembled WGS sequence"/>
</dbReference>
<evidence type="ECO:0008006" key="4">
    <source>
        <dbReference type="Google" id="ProtNLM"/>
    </source>
</evidence>
<feature type="transmembrane region" description="Helical" evidence="1">
    <location>
        <begin position="818"/>
        <end position="835"/>
    </location>
</feature>
<comment type="caution">
    <text evidence="2">The sequence shown here is derived from an EMBL/GenBank/DDBJ whole genome shotgun (WGS) entry which is preliminary data.</text>
</comment>
<evidence type="ECO:0000313" key="3">
    <source>
        <dbReference type="Proteomes" id="UP001500731"/>
    </source>
</evidence>
<accession>A0ABP8PAU6</accession>
<dbReference type="PANTHER" id="PTHR46082">
    <property type="entry name" value="ATP/GTP-BINDING PROTEIN-RELATED"/>
    <property type="match status" value="1"/>
</dbReference>
<dbReference type="Pfam" id="PF13374">
    <property type="entry name" value="TPR_10"/>
    <property type="match status" value="1"/>
</dbReference>